<proteinExistence type="predicted"/>
<keyword evidence="8 16" id="KW-0732">Signal</keyword>
<feature type="active site" description="Charge relay system" evidence="15">
    <location>
        <position position="286"/>
    </location>
</feature>
<dbReference type="PANTHER" id="PTHR14218:SF15">
    <property type="entry name" value="TRIPEPTIDYL-PEPTIDASE 1"/>
    <property type="match status" value="1"/>
</dbReference>
<reference evidence="18" key="1">
    <citation type="journal article" date="2023" name="Mol. Phylogenet. Evol.">
        <title>Genome-scale phylogeny and comparative genomics of the fungal order Sordariales.</title>
        <authorList>
            <person name="Hensen N."/>
            <person name="Bonometti L."/>
            <person name="Westerberg I."/>
            <person name="Brannstrom I.O."/>
            <person name="Guillou S."/>
            <person name="Cros-Aarteil S."/>
            <person name="Calhoun S."/>
            <person name="Haridas S."/>
            <person name="Kuo A."/>
            <person name="Mondo S."/>
            <person name="Pangilinan J."/>
            <person name="Riley R."/>
            <person name="LaButti K."/>
            <person name="Andreopoulos B."/>
            <person name="Lipzen A."/>
            <person name="Chen C."/>
            <person name="Yan M."/>
            <person name="Daum C."/>
            <person name="Ng V."/>
            <person name="Clum A."/>
            <person name="Steindorff A."/>
            <person name="Ohm R.A."/>
            <person name="Martin F."/>
            <person name="Silar P."/>
            <person name="Natvig D.O."/>
            <person name="Lalanne C."/>
            <person name="Gautier V."/>
            <person name="Ament-Velasquez S.L."/>
            <person name="Kruys A."/>
            <person name="Hutchinson M.I."/>
            <person name="Powell A.J."/>
            <person name="Barry K."/>
            <person name="Miller A.N."/>
            <person name="Grigoriev I.V."/>
            <person name="Debuchy R."/>
            <person name="Gladieux P."/>
            <person name="Hiltunen Thoren M."/>
            <person name="Johannesson H."/>
        </authorList>
    </citation>
    <scope>NUCLEOTIDE SEQUENCE</scope>
    <source>
        <strain evidence="18">CBS 757.83</strain>
    </source>
</reference>
<dbReference type="GO" id="GO:0046872">
    <property type="term" value="F:metal ion binding"/>
    <property type="evidence" value="ECO:0007669"/>
    <property type="project" value="UniProtKB-UniRule"/>
</dbReference>
<dbReference type="SUPFAM" id="SSF54897">
    <property type="entry name" value="Protease propeptides/inhibitors"/>
    <property type="match status" value="1"/>
</dbReference>
<keyword evidence="6 15" id="KW-0645">Protease</keyword>
<keyword evidence="11 15" id="KW-0106">Calcium</keyword>
<dbReference type="AlphaFoldDB" id="A0AAN6SXK1"/>
<dbReference type="SMART" id="SM00944">
    <property type="entry name" value="Pro-kuma_activ"/>
    <property type="match status" value="1"/>
</dbReference>
<dbReference type="GO" id="GO:0008240">
    <property type="term" value="F:tripeptidyl-peptidase activity"/>
    <property type="evidence" value="ECO:0007669"/>
    <property type="project" value="UniProtKB-EC"/>
</dbReference>
<keyword evidence="7 15" id="KW-0479">Metal-binding</keyword>
<name>A0AAN6SXK1_9PEZI</name>
<feature type="signal peptide" evidence="16">
    <location>
        <begin position="1"/>
        <end position="15"/>
    </location>
</feature>
<feature type="binding site" evidence="15">
    <location>
        <position position="553"/>
    </location>
    <ligand>
        <name>Ca(2+)</name>
        <dbReference type="ChEBI" id="CHEBI:29108"/>
    </ligand>
</feature>
<evidence type="ECO:0000256" key="7">
    <source>
        <dbReference type="ARBA" id="ARBA00022723"/>
    </source>
</evidence>
<evidence type="ECO:0000256" key="10">
    <source>
        <dbReference type="ARBA" id="ARBA00022825"/>
    </source>
</evidence>
<feature type="binding site" evidence="15">
    <location>
        <position position="580"/>
    </location>
    <ligand>
        <name>Ca(2+)</name>
        <dbReference type="ChEBI" id="CHEBI:29108"/>
    </ligand>
</feature>
<evidence type="ECO:0000256" key="16">
    <source>
        <dbReference type="SAM" id="SignalP"/>
    </source>
</evidence>
<dbReference type="InterPro" id="IPR000209">
    <property type="entry name" value="Peptidase_S8/S53_dom"/>
</dbReference>
<dbReference type="PANTHER" id="PTHR14218">
    <property type="entry name" value="PROTEASE S8 TRIPEPTIDYL PEPTIDASE I CLN2"/>
    <property type="match status" value="1"/>
</dbReference>
<feature type="binding site" evidence="15">
    <location>
        <position position="554"/>
    </location>
    <ligand>
        <name>Ca(2+)</name>
        <dbReference type="ChEBI" id="CHEBI:29108"/>
    </ligand>
</feature>
<dbReference type="InterPro" id="IPR023828">
    <property type="entry name" value="Peptidase_S8_Ser-AS"/>
</dbReference>
<dbReference type="Pfam" id="PF09286">
    <property type="entry name" value="Pro-kuma_activ"/>
    <property type="match status" value="1"/>
</dbReference>
<keyword evidence="9 15" id="KW-0378">Hydrolase</keyword>
<evidence type="ECO:0000256" key="6">
    <source>
        <dbReference type="ARBA" id="ARBA00022670"/>
    </source>
</evidence>
<comment type="function">
    <text evidence="2">Secreted tripeptidyl-peptidase which degrades proteins at acidic pHs and is involved in virulence.</text>
</comment>
<evidence type="ECO:0000256" key="15">
    <source>
        <dbReference type="PROSITE-ProRule" id="PRU01032"/>
    </source>
</evidence>
<evidence type="ECO:0000256" key="8">
    <source>
        <dbReference type="ARBA" id="ARBA00022729"/>
    </source>
</evidence>
<evidence type="ECO:0000256" key="3">
    <source>
        <dbReference type="ARBA" id="ARBA00004239"/>
    </source>
</evidence>
<evidence type="ECO:0000256" key="2">
    <source>
        <dbReference type="ARBA" id="ARBA00002451"/>
    </source>
</evidence>
<evidence type="ECO:0000256" key="13">
    <source>
        <dbReference type="ARBA" id="ARBA00023145"/>
    </source>
</evidence>
<feature type="binding site" evidence="15">
    <location>
        <position position="582"/>
    </location>
    <ligand>
        <name>Ca(2+)</name>
        <dbReference type="ChEBI" id="CHEBI:29108"/>
    </ligand>
</feature>
<protein>
    <recommendedName>
        <fullName evidence="4">tripeptidyl-peptidase II</fullName>
        <ecNumber evidence="4">3.4.14.10</ecNumber>
    </recommendedName>
</protein>
<feature type="active site" description="Charge relay system" evidence="15">
    <location>
        <position position="282"/>
    </location>
</feature>
<comment type="catalytic activity">
    <reaction evidence="1">
        <text>Release of an N-terminal tripeptide from a polypeptide.</text>
        <dbReference type="EC" id="3.4.14.10"/>
    </reaction>
</comment>
<comment type="caution">
    <text evidence="18">The sequence shown here is derived from an EMBL/GenBank/DDBJ whole genome shotgun (WGS) entry which is preliminary data.</text>
</comment>
<dbReference type="GO" id="GO:0006508">
    <property type="term" value="P:proteolysis"/>
    <property type="evidence" value="ECO:0007669"/>
    <property type="project" value="UniProtKB-KW"/>
</dbReference>
<dbReference type="InterPro" id="IPR030400">
    <property type="entry name" value="Sedolisin_dom"/>
</dbReference>
<dbReference type="CDD" id="cd11377">
    <property type="entry name" value="Pro-peptidase_S53"/>
    <property type="match status" value="1"/>
</dbReference>
<evidence type="ECO:0000256" key="11">
    <source>
        <dbReference type="ARBA" id="ARBA00022837"/>
    </source>
</evidence>
<evidence type="ECO:0000259" key="17">
    <source>
        <dbReference type="PROSITE" id="PS51695"/>
    </source>
</evidence>
<keyword evidence="14" id="KW-0325">Glycoprotein</keyword>
<dbReference type="InterPro" id="IPR050819">
    <property type="entry name" value="Tripeptidyl-peptidase_I"/>
</dbReference>
<dbReference type="Gene3D" id="3.40.50.200">
    <property type="entry name" value="Peptidase S8/S53 domain"/>
    <property type="match status" value="1"/>
</dbReference>
<dbReference type="Proteomes" id="UP001305647">
    <property type="component" value="Unassembled WGS sequence"/>
</dbReference>
<feature type="domain" description="Peptidase S53" evidence="17">
    <location>
        <begin position="207"/>
        <end position="602"/>
    </location>
</feature>
<evidence type="ECO:0000313" key="19">
    <source>
        <dbReference type="Proteomes" id="UP001305647"/>
    </source>
</evidence>
<keyword evidence="13" id="KW-0865">Zymogen</keyword>
<dbReference type="Pfam" id="PF00082">
    <property type="entry name" value="Peptidase_S8"/>
    <property type="match status" value="1"/>
</dbReference>
<dbReference type="CDD" id="cd04056">
    <property type="entry name" value="Peptidases_S53"/>
    <property type="match status" value="1"/>
</dbReference>
<evidence type="ECO:0000256" key="4">
    <source>
        <dbReference type="ARBA" id="ARBA00012462"/>
    </source>
</evidence>
<keyword evidence="12" id="KW-0843">Virulence</keyword>
<evidence type="ECO:0000256" key="5">
    <source>
        <dbReference type="ARBA" id="ARBA00022525"/>
    </source>
</evidence>
<feature type="active site" description="Charge relay system" evidence="15">
    <location>
        <position position="512"/>
    </location>
</feature>
<dbReference type="GO" id="GO:0005576">
    <property type="term" value="C:extracellular region"/>
    <property type="evidence" value="ECO:0007669"/>
    <property type="project" value="UniProtKB-SubCell"/>
</dbReference>
<comment type="subcellular location">
    <subcellularLocation>
        <location evidence="3">Secreted</location>
        <location evidence="3">Extracellular space</location>
    </subcellularLocation>
</comment>
<dbReference type="SUPFAM" id="SSF52743">
    <property type="entry name" value="Subtilisin-like"/>
    <property type="match status" value="1"/>
</dbReference>
<dbReference type="FunFam" id="3.40.50.200:FF:000015">
    <property type="entry name" value="Tripeptidyl peptidase A"/>
    <property type="match status" value="1"/>
</dbReference>
<keyword evidence="19" id="KW-1185">Reference proteome</keyword>
<evidence type="ECO:0000256" key="14">
    <source>
        <dbReference type="ARBA" id="ARBA00023180"/>
    </source>
</evidence>
<keyword evidence="10 15" id="KW-0720">Serine protease</keyword>
<dbReference type="PROSITE" id="PS51695">
    <property type="entry name" value="SEDOLISIN"/>
    <property type="match status" value="1"/>
</dbReference>
<organism evidence="18 19">
    <name type="scientific">Parathielavia hyrcaniae</name>
    <dbReference type="NCBI Taxonomy" id="113614"/>
    <lineage>
        <taxon>Eukaryota</taxon>
        <taxon>Fungi</taxon>
        <taxon>Dikarya</taxon>
        <taxon>Ascomycota</taxon>
        <taxon>Pezizomycotina</taxon>
        <taxon>Sordariomycetes</taxon>
        <taxon>Sordariomycetidae</taxon>
        <taxon>Sordariales</taxon>
        <taxon>Chaetomiaceae</taxon>
        <taxon>Parathielavia</taxon>
    </lineage>
</organism>
<evidence type="ECO:0000256" key="1">
    <source>
        <dbReference type="ARBA" id="ARBA00001910"/>
    </source>
</evidence>
<dbReference type="PROSITE" id="PS00138">
    <property type="entry name" value="SUBTILASE_SER"/>
    <property type="match status" value="1"/>
</dbReference>
<gene>
    <name evidence="18" type="ORF">N658DRAFT_489486</name>
</gene>
<accession>A0AAN6SXK1</accession>
<dbReference type="EMBL" id="MU863686">
    <property type="protein sequence ID" value="KAK4097063.1"/>
    <property type="molecule type" value="Genomic_DNA"/>
</dbReference>
<evidence type="ECO:0000256" key="12">
    <source>
        <dbReference type="ARBA" id="ARBA00023026"/>
    </source>
</evidence>
<dbReference type="EC" id="3.4.14.10" evidence="4"/>
<comment type="cofactor">
    <cofactor evidence="15">
        <name>Ca(2+)</name>
        <dbReference type="ChEBI" id="CHEBI:29108"/>
    </cofactor>
    <text evidence="15">Binds 1 Ca(2+) ion per subunit.</text>
</comment>
<evidence type="ECO:0000256" key="9">
    <source>
        <dbReference type="ARBA" id="ARBA00022801"/>
    </source>
</evidence>
<sequence>MALSSLLVLAAVASARVMDRLTAVPPGWQQSRAASPDDPIFLRVALKQQPDRVKVLDQAVLDMSTPGHPNYGLHMTRDELRSYTAPSDDAVSAVTSWLQDHAIQPTVDHDWVSFTTTVRTAAELLDTQFAWYRYSHSGRPALRTLSYSVPGRVAAHIDLVQPTTRFGNLGARRSAIFGMHPVELDGIVMPAWNAKFPAGETDPCASRITPGCLRGLYNVHYRPAAPENSKVAFASFLEEYARYDDLKVFLERLMPEAVGANFSVELVNGGLNDQESEDDSTEANLDLQYLLALSHPIPVVEYSVGGRGPLVPTAKQPRPPGDNEPYLEFLLHLAALPDRALPQTLSVSYGEEEQSVPRAYALKVCDMFKELGARGVSVLFASGDSGPGDYCVSNDANDDNANMTVFEPTFPAACPWVTSVGGTMMMTDTGADTAESGEQAAPFSSGGFSMYHDRPVWQRDAVEGYLLSLDGDGDVYAPFFHREGRGFPDVAAQSDRFVVRDGQYFTLVGGTSAAAPVVAGMVALLNAARRAQGRPPMGFLNPWLYNNSAAFRDITLGAGRGCHGRDEFGGGYARWNATGGWDPVTGLGTPLFDKLLEAVAPGTPNA</sequence>
<dbReference type="InterPro" id="IPR036852">
    <property type="entry name" value="Peptidase_S8/S53_dom_sf"/>
</dbReference>
<keyword evidence="5" id="KW-0964">Secreted</keyword>
<reference evidence="18" key="2">
    <citation type="submission" date="2023-05" db="EMBL/GenBank/DDBJ databases">
        <authorList>
            <consortium name="Lawrence Berkeley National Laboratory"/>
            <person name="Steindorff A."/>
            <person name="Hensen N."/>
            <person name="Bonometti L."/>
            <person name="Westerberg I."/>
            <person name="Brannstrom I.O."/>
            <person name="Guillou S."/>
            <person name="Cros-Aarteil S."/>
            <person name="Calhoun S."/>
            <person name="Haridas S."/>
            <person name="Kuo A."/>
            <person name="Mondo S."/>
            <person name="Pangilinan J."/>
            <person name="Riley R."/>
            <person name="Labutti K."/>
            <person name="Andreopoulos B."/>
            <person name="Lipzen A."/>
            <person name="Chen C."/>
            <person name="Yanf M."/>
            <person name="Daum C."/>
            <person name="Ng V."/>
            <person name="Clum A."/>
            <person name="Ohm R."/>
            <person name="Martin F."/>
            <person name="Silar P."/>
            <person name="Natvig D."/>
            <person name="Lalanne C."/>
            <person name="Gautier V."/>
            <person name="Ament-Velasquez S.L."/>
            <person name="Kruys A."/>
            <person name="Hutchinson M.I."/>
            <person name="Powell A.J."/>
            <person name="Barry K."/>
            <person name="Miller A.N."/>
            <person name="Grigoriev I.V."/>
            <person name="Debuchy R."/>
            <person name="Gladieux P."/>
            <person name="Thoren M.H."/>
            <person name="Johannesson H."/>
        </authorList>
    </citation>
    <scope>NUCLEOTIDE SEQUENCE</scope>
    <source>
        <strain evidence="18">CBS 757.83</strain>
    </source>
</reference>
<evidence type="ECO:0000313" key="18">
    <source>
        <dbReference type="EMBL" id="KAK4097063.1"/>
    </source>
</evidence>
<dbReference type="GO" id="GO:0004252">
    <property type="term" value="F:serine-type endopeptidase activity"/>
    <property type="evidence" value="ECO:0007669"/>
    <property type="project" value="UniProtKB-UniRule"/>
</dbReference>
<dbReference type="InterPro" id="IPR015366">
    <property type="entry name" value="S53_propep"/>
</dbReference>
<feature type="chain" id="PRO_5042833093" description="tripeptidyl-peptidase II" evidence="16">
    <location>
        <begin position="16"/>
        <end position="606"/>
    </location>
</feature>